<name>A0AAV4XBT4_CAEEX</name>
<gene>
    <name evidence="1" type="ORF">CEXT_54841</name>
</gene>
<sequence length="68" mass="8031">MFAFPPPDEEEWHFFVSLDLISRVIRLQKVFRFFSAALVGNEPEKCVQFGTDETALTRIVLKNRKRRC</sequence>
<comment type="caution">
    <text evidence="1">The sequence shown here is derived from an EMBL/GenBank/DDBJ whole genome shotgun (WGS) entry which is preliminary data.</text>
</comment>
<proteinExistence type="predicted"/>
<reference evidence="1 2" key="1">
    <citation type="submission" date="2021-06" db="EMBL/GenBank/DDBJ databases">
        <title>Caerostris extrusa draft genome.</title>
        <authorList>
            <person name="Kono N."/>
            <person name="Arakawa K."/>
        </authorList>
    </citation>
    <scope>NUCLEOTIDE SEQUENCE [LARGE SCALE GENOMIC DNA]</scope>
</reference>
<evidence type="ECO:0000313" key="1">
    <source>
        <dbReference type="EMBL" id="GIY91409.1"/>
    </source>
</evidence>
<dbReference type="Proteomes" id="UP001054945">
    <property type="component" value="Unassembled WGS sequence"/>
</dbReference>
<dbReference type="AlphaFoldDB" id="A0AAV4XBT4"/>
<keyword evidence="2" id="KW-1185">Reference proteome</keyword>
<organism evidence="1 2">
    <name type="scientific">Caerostris extrusa</name>
    <name type="common">Bark spider</name>
    <name type="synonym">Caerostris bankana</name>
    <dbReference type="NCBI Taxonomy" id="172846"/>
    <lineage>
        <taxon>Eukaryota</taxon>
        <taxon>Metazoa</taxon>
        <taxon>Ecdysozoa</taxon>
        <taxon>Arthropoda</taxon>
        <taxon>Chelicerata</taxon>
        <taxon>Arachnida</taxon>
        <taxon>Araneae</taxon>
        <taxon>Araneomorphae</taxon>
        <taxon>Entelegynae</taxon>
        <taxon>Araneoidea</taxon>
        <taxon>Araneidae</taxon>
        <taxon>Caerostris</taxon>
    </lineage>
</organism>
<protein>
    <submittedName>
        <fullName evidence="1">Uncharacterized protein</fullName>
    </submittedName>
</protein>
<dbReference type="EMBL" id="BPLR01017411">
    <property type="protein sequence ID" value="GIY91409.1"/>
    <property type="molecule type" value="Genomic_DNA"/>
</dbReference>
<evidence type="ECO:0000313" key="2">
    <source>
        <dbReference type="Proteomes" id="UP001054945"/>
    </source>
</evidence>
<accession>A0AAV4XBT4</accession>